<dbReference type="EMBL" id="AONQ01000017">
    <property type="protein sequence ID" value="EME70480.1"/>
    <property type="molecule type" value="Genomic_DNA"/>
</dbReference>
<evidence type="ECO:0000313" key="3">
    <source>
        <dbReference type="EMBL" id="EME70480.1"/>
    </source>
</evidence>
<feature type="transmembrane region" description="Helical" evidence="2">
    <location>
        <begin position="33"/>
        <end position="53"/>
    </location>
</feature>
<protein>
    <submittedName>
        <fullName evidence="3">Uncharacterized protein</fullName>
    </submittedName>
</protein>
<feature type="region of interest" description="Disordered" evidence="1">
    <location>
        <begin position="1"/>
        <end position="20"/>
    </location>
</feature>
<evidence type="ECO:0000256" key="1">
    <source>
        <dbReference type="SAM" id="MobiDB-lite"/>
    </source>
</evidence>
<dbReference type="PATRIC" id="fig|1244869.3.peg.1688"/>
<dbReference type="Proteomes" id="UP000011744">
    <property type="component" value="Unassembled WGS sequence"/>
</dbReference>
<keyword evidence="4" id="KW-1185">Reference proteome</keyword>
<evidence type="ECO:0000256" key="2">
    <source>
        <dbReference type="SAM" id="Phobius"/>
    </source>
</evidence>
<comment type="caution">
    <text evidence="3">The sequence shown here is derived from an EMBL/GenBank/DDBJ whole genome shotgun (WGS) entry which is preliminary data.</text>
</comment>
<dbReference type="RefSeq" id="WP_008616399.1">
    <property type="nucleotide sequence ID" value="NZ_AONQ01000017.1"/>
</dbReference>
<evidence type="ECO:0000313" key="4">
    <source>
        <dbReference type="Proteomes" id="UP000011744"/>
    </source>
</evidence>
<keyword evidence="2" id="KW-1133">Transmembrane helix</keyword>
<dbReference type="AlphaFoldDB" id="M2Z840"/>
<dbReference type="STRING" id="1244869.H261_08358"/>
<name>M2Z840_9PROT</name>
<organism evidence="3 4">
    <name type="scientific">Paramagnetospirillum caucaseum</name>
    <dbReference type="NCBI Taxonomy" id="1244869"/>
    <lineage>
        <taxon>Bacteria</taxon>
        <taxon>Pseudomonadati</taxon>
        <taxon>Pseudomonadota</taxon>
        <taxon>Alphaproteobacteria</taxon>
        <taxon>Rhodospirillales</taxon>
        <taxon>Magnetospirillaceae</taxon>
        <taxon>Paramagnetospirillum</taxon>
    </lineage>
</organism>
<sequence length="54" mass="6196">MSEEQTPEQPQVKRRYKEWEHSGPEEVAMARKLFFGMMALLALLLGSLVYGALK</sequence>
<accession>M2Z840</accession>
<reference evidence="3 4" key="1">
    <citation type="journal article" date="2014" name="Genome Announc.">
        <title>Draft Genome Sequence of Magnetospirillum sp. Strain SO-1, a Freshwater Magnetotactic Bacterium Isolated from the Ol'khovka River, Russia.</title>
        <authorList>
            <person name="Grouzdev D.S."/>
            <person name="Dziuba M.V."/>
            <person name="Sukhacheva M.S."/>
            <person name="Mardanov A.V."/>
            <person name="Beletskiy A.V."/>
            <person name="Kuznetsov B.B."/>
            <person name="Skryabin K.G."/>
        </authorList>
    </citation>
    <scope>NUCLEOTIDE SEQUENCE [LARGE SCALE GENOMIC DNA]</scope>
    <source>
        <strain evidence="3 4">SO-1</strain>
    </source>
</reference>
<keyword evidence="2" id="KW-0812">Transmembrane</keyword>
<gene>
    <name evidence="3" type="ORF">H261_08358</name>
</gene>
<keyword evidence="2" id="KW-0472">Membrane</keyword>
<proteinExistence type="predicted"/>